<protein>
    <submittedName>
        <fullName evidence="1">Uncharacterized protein</fullName>
    </submittedName>
</protein>
<dbReference type="Proteomes" id="UP000324222">
    <property type="component" value="Unassembled WGS sequence"/>
</dbReference>
<keyword evidence="2" id="KW-1185">Reference proteome</keyword>
<gene>
    <name evidence="1" type="ORF">E2C01_092531</name>
</gene>
<evidence type="ECO:0000313" key="1">
    <source>
        <dbReference type="EMBL" id="MPC97227.1"/>
    </source>
</evidence>
<name>A0A5B7JVP2_PORTR</name>
<dbReference type="AlphaFoldDB" id="A0A5B7JVP2"/>
<comment type="caution">
    <text evidence="1">The sequence shown here is derived from an EMBL/GenBank/DDBJ whole genome shotgun (WGS) entry which is preliminary data.</text>
</comment>
<accession>A0A5B7JVP2</accession>
<proteinExistence type="predicted"/>
<evidence type="ECO:0000313" key="2">
    <source>
        <dbReference type="Proteomes" id="UP000324222"/>
    </source>
</evidence>
<organism evidence="1 2">
    <name type="scientific">Portunus trituberculatus</name>
    <name type="common">Swimming crab</name>
    <name type="synonym">Neptunus trituberculatus</name>
    <dbReference type="NCBI Taxonomy" id="210409"/>
    <lineage>
        <taxon>Eukaryota</taxon>
        <taxon>Metazoa</taxon>
        <taxon>Ecdysozoa</taxon>
        <taxon>Arthropoda</taxon>
        <taxon>Crustacea</taxon>
        <taxon>Multicrustacea</taxon>
        <taxon>Malacostraca</taxon>
        <taxon>Eumalacostraca</taxon>
        <taxon>Eucarida</taxon>
        <taxon>Decapoda</taxon>
        <taxon>Pleocyemata</taxon>
        <taxon>Brachyura</taxon>
        <taxon>Eubrachyura</taxon>
        <taxon>Portunoidea</taxon>
        <taxon>Portunidae</taxon>
        <taxon>Portuninae</taxon>
        <taxon>Portunus</taxon>
    </lineage>
</organism>
<sequence>MTRYMRSLALCLILESREDGAGGVAVRGLCVWRHEGEETVTVRREMRRRRIRERVRDA</sequence>
<dbReference type="EMBL" id="VSRR010109078">
    <property type="protein sequence ID" value="MPC97227.1"/>
    <property type="molecule type" value="Genomic_DNA"/>
</dbReference>
<reference evidence="1 2" key="1">
    <citation type="submission" date="2019-05" db="EMBL/GenBank/DDBJ databases">
        <title>Another draft genome of Portunus trituberculatus and its Hox gene families provides insights of decapod evolution.</title>
        <authorList>
            <person name="Jeong J.-H."/>
            <person name="Song I."/>
            <person name="Kim S."/>
            <person name="Choi T."/>
            <person name="Kim D."/>
            <person name="Ryu S."/>
            <person name="Kim W."/>
        </authorList>
    </citation>
    <scope>NUCLEOTIDE SEQUENCE [LARGE SCALE GENOMIC DNA]</scope>
    <source>
        <tissue evidence="1">Muscle</tissue>
    </source>
</reference>